<evidence type="ECO:0000313" key="3">
    <source>
        <dbReference type="Proteomes" id="UP000770889"/>
    </source>
</evidence>
<feature type="domain" description="Amphi-Trp" evidence="1">
    <location>
        <begin position="5"/>
        <end position="88"/>
    </location>
</feature>
<name>A0A944QRX6_9GAMM</name>
<dbReference type="EMBL" id="JAHHGM010000003">
    <property type="protein sequence ID" value="MBT2988248.1"/>
    <property type="molecule type" value="Genomic_DNA"/>
</dbReference>
<accession>A0A944QRX6</accession>
<comment type="caution">
    <text evidence="2">The sequence shown here is derived from an EMBL/GenBank/DDBJ whole genome shotgun (WGS) entry which is preliminary data.</text>
</comment>
<organism evidence="2 3">
    <name type="scientific">Candidatus Thiodiazotropha taylori</name>
    <dbReference type="NCBI Taxonomy" id="2792791"/>
    <lineage>
        <taxon>Bacteria</taxon>
        <taxon>Pseudomonadati</taxon>
        <taxon>Pseudomonadota</taxon>
        <taxon>Gammaproteobacteria</taxon>
        <taxon>Chromatiales</taxon>
        <taxon>Sedimenticolaceae</taxon>
        <taxon>Candidatus Thiodiazotropha</taxon>
    </lineage>
</organism>
<proteinExistence type="predicted"/>
<protein>
    <submittedName>
        <fullName evidence="2">Amphi-Trp domain-containing protein</fullName>
    </submittedName>
</protein>
<reference evidence="2 3" key="1">
    <citation type="submission" date="2021-05" db="EMBL/GenBank/DDBJ databases">
        <title>Genetic and Functional Diversity in Clade A Lucinid endosymbionts from the Bahamas.</title>
        <authorList>
            <person name="Giani N.M."/>
            <person name="Engel A.S."/>
            <person name="Campbell B.J."/>
        </authorList>
    </citation>
    <scope>NUCLEOTIDE SEQUENCE [LARGE SCALE GENOMIC DNA]</scope>
    <source>
        <strain evidence="2">LUC16012Gg_MoonRockCtena</strain>
    </source>
</reference>
<dbReference type="Pfam" id="PF20068">
    <property type="entry name" value="Amphi-Trp"/>
    <property type="match status" value="1"/>
</dbReference>
<dbReference type="Proteomes" id="UP000770889">
    <property type="component" value="Unassembled WGS sequence"/>
</dbReference>
<sequence length="91" mass="10510">MRQGKKNFRHESLQDRDSIQALLKAISQGIAKGRLTLSDEDGEMVMQPDGLLQLKVAATQDEERHRINLRITWQVEAEREKKSKNLKVKVK</sequence>
<dbReference type="AlphaFoldDB" id="A0A944QRX6"/>
<evidence type="ECO:0000259" key="1">
    <source>
        <dbReference type="Pfam" id="PF20068"/>
    </source>
</evidence>
<dbReference type="InterPro" id="IPR027598">
    <property type="entry name" value="Amphi-Trp_dom"/>
</dbReference>
<dbReference type="NCBIfam" id="TIGR04354">
    <property type="entry name" value="amphi-Trp"/>
    <property type="match status" value="1"/>
</dbReference>
<gene>
    <name evidence="2" type="ORF">KME65_04735</name>
</gene>
<evidence type="ECO:0000313" key="2">
    <source>
        <dbReference type="EMBL" id="MBT2988248.1"/>
    </source>
</evidence>